<dbReference type="NCBIfam" id="TIGR02301">
    <property type="entry name" value="TIGR02301 family protein"/>
    <property type="match status" value="1"/>
</dbReference>
<evidence type="ECO:0000313" key="3">
    <source>
        <dbReference type="EMBL" id="MFC5067192.1"/>
    </source>
</evidence>
<proteinExistence type="predicted"/>
<evidence type="ECO:0000256" key="2">
    <source>
        <dbReference type="SAM" id="SignalP"/>
    </source>
</evidence>
<evidence type="ECO:0000256" key="1">
    <source>
        <dbReference type="SAM" id="MobiDB-lite"/>
    </source>
</evidence>
<dbReference type="EMBL" id="JBHSJF010000004">
    <property type="protein sequence ID" value="MFC5067192.1"/>
    <property type="molecule type" value="Genomic_DNA"/>
</dbReference>
<sequence length="178" mass="18798">MSSRLAIVSILAVLLTVPAVARERDNSDPWYGGRPINPPRPTQPAPPAAPPAAAPPAAATTAPKPAPVAVAPPPKPTGPAPYEADIQRLGEILGALHYLRPLCGAADGPVWREKMQAIMDSEGGPTDRKERFAGAFNNGYSSFQTTYRTCTPAADVAVNRYLTEGAKLSRDIATRYGN</sequence>
<reference evidence="4" key="1">
    <citation type="journal article" date="2019" name="Int. J. Syst. Evol. Microbiol.">
        <title>The Global Catalogue of Microorganisms (GCM) 10K type strain sequencing project: providing services to taxonomists for standard genome sequencing and annotation.</title>
        <authorList>
            <consortium name="The Broad Institute Genomics Platform"/>
            <consortium name="The Broad Institute Genome Sequencing Center for Infectious Disease"/>
            <person name="Wu L."/>
            <person name="Ma J."/>
        </authorList>
    </citation>
    <scope>NUCLEOTIDE SEQUENCE [LARGE SCALE GENOMIC DNA]</scope>
    <source>
        <strain evidence="4">CGMCC 1.16444</strain>
    </source>
</reference>
<keyword evidence="4" id="KW-1185">Reference proteome</keyword>
<keyword evidence="2" id="KW-0732">Signal</keyword>
<gene>
    <name evidence="3" type="ORF">ACFPFW_04080</name>
</gene>
<feature type="chain" id="PRO_5046713672" evidence="2">
    <location>
        <begin position="22"/>
        <end position="178"/>
    </location>
</feature>
<dbReference type="Pfam" id="PF09539">
    <property type="entry name" value="DUF2385"/>
    <property type="match status" value="1"/>
</dbReference>
<name>A0ABV9YYI9_9HYPH</name>
<feature type="region of interest" description="Disordered" evidence="1">
    <location>
        <begin position="24"/>
        <end position="82"/>
    </location>
</feature>
<feature type="compositionally biased region" description="Pro residues" evidence="1">
    <location>
        <begin position="36"/>
        <end position="54"/>
    </location>
</feature>
<dbReference type="RefSeq" id="WP_114957190.1">
    <property type="nucleotide sequence ID" value="NZ_JBHSJF010000004.1"/>
</dbReference>
<accession>A0ABV9YYI9</accession>
<evidence type="ECO:0000313" key="4">
    <source>
        <dbReference type="Proteomes" id="UP001595796"/>
    </source>
</evidence>
<feature type="signal peptide" evidence="2">
    <location>
        <begin position="1"/>
        <end position="21"/>
    </location>
</feature>
<feature type="compositionally biased region" description="Pro residues" evidence="1">
    <location>
        <begin position="64"/>
        <end position="79"/>
    </location>
</feature>
<dbReference type="Proteomes" id="UP001595796">
    <property type="component" value="Unassembled WGS sequence"/>
</dbReference>
<comment type="caution">
    <text evidence="3">The sequence shown here is derived from an EMBL/GenBank/DDBJ whole genome shotgun (WGS) entry which is preliminary data.</text>
</comment>
<dbReference type="InterPro" id="IPR012645">
    <property type="entry name" value="CHP02301"/>
</dbReference>
<organism evidence="3 4">
    <name type="scientific">Flaviflagellibacter deserti</name>
    <dbReference type="NCBI Taxonomy" id="2267266"/>
    <lineage>
        <taxon>Bacteria</taxon>
        <taxon>Pseudomonadati</taxon>
        <taxon>Pseudomonadota</taxon>
        <taxon>Alphaproteobacteria</taxon>
        <taxon>Hyphomicrobiales</taxon>
        <taxon>Flaviflagellibacter</taxon>
    </lineage>
</organism>
<protein>
    <submittedName>
        <fullName evidence="3">TIGR02301 family protein</fullName>
    </submittedName>
</protein>